<gene>
    <name evidence="1" type="ORF">N7472_003743</name>
</gene>
<sequence length="132" mass="14866">MSTSIQPRLRRWLCTMSPIGVTGFGAGPCGLGCSGSHSRAPTCRIWRVITRRIKRLKLELEGHNALVHTYRDLVKKLKTENHGLRLWLDQARSEMKRHSKTATAAKNWGPIPTETEIPAYINLTTDSEGEDE</sequence>
<organism evidence="1 2">
    <name type="scientific">Penicillium cf. griseofulvum</name>
    <dbReference type="NCBI Taxonomy" id="2972120"/>
    <lineage>
        <taxon>Eukaryota</taxon>
        <taxon>Fungi</taxon>
        <taxon>Dikarya</taxon>
        <taxon>Ascomycota</taxon>
        <taxon>Pezizomycotina</taxon>
        <taxon>Eurotiomycetes</taxon>
        <taxon>Eurotiomycetidae</taxon>
        <taxon>Eurotiales</taxon>
        <taxon>Aspergillaceae</taxon>
        <taxon>Penicillium</taxon>
    </lineage>
</organism>
<reference evidence="1" key="2">
    <citation type="journal article" date="2023" name="IMA Fungus">
        <title>Comparative genomic study of the Penicillium genus elucidates a diverse pangenome and 15 lateral gene transfer events.</title>
        <authorList>
            <person name="Petersen C."/>
            <person name="Sorensen T."/>
            <person name="Nielsen M.R."/>
            <person name="Sondergaard T.E."/>
            <person name="Sorensen J.L."/>
            <person name="Fitzpatrick D.A."/>
            <person name="Frisvad J.C."/>
            <person name="Nielsen K.L."/>
        </authorList>
    </citation>
    <scope>NUCLEOTIDE SEQUENCE</scope>
    <source>
        <strain evidence="1">IBT 16849</strain>
    </source>
</reference>
<dbReference type="EMBL" id="JAPQKP010000002">
    <property type="protein sequence ID" value="KAJ5207295.1"/>
    <property type="molecule type" value="Genomic_DNA"/>
</dbReference>
<reference evidence="1" key="1">
    <citation type="submission" date="2022-11" db="EMBL/GenBank/DDBJ databases">
        <authorList>
            <person name="Petersen C."/>
        </authorList>
    </citation>
    <scope>NUCLEOTIDE SEQUENCE</scope>
    <source>
        <strain evidence="1">IBT 16849</strain>
    </source>
</reference>
<comment type="caution">
    <text evidence="1">The sequence shown here is derived from an EMBL/GenBank/DDBJ whole genome shotgun (WGS) entry which is preliminary data.</text>
</comment>
<evidence type="ECO:0000313" key="1">
    <source>
        <dbReference type="EMBL" id="KAJ5207295.1"/>
    </source>
</evidence>
<keyword evidence="2" id="KW-1185">Reference proteome</keyword>
<dbReference type="AlphaFoldDB" id="A0A9W9MTL3"/>
<dbReference type="Proteomes" id="UP001150879">
    <property type="component" value="Unassembled WGS sequence"/>
</dbReference>
<protein>
    <submittedName>
        <fullName evidence="1">Uncharacterized protein</fullName>
    </submittedName>
</protein>
<proteinExistence type="predicted"/>
<evidence type="ECO:0000313" key="2">
    <source>
        <dbReference type="Proteomes" id="UP001150879"/>
    </source>
</evidence>
<name>A0A9W9MTL3_9EURO</name>
<accession>A0A9W9MTL3</accession>